<dbReference type="PANTHER" id="PTHR33540">
    <property type="entry name" value="TRNA THREONYLCARBAMOYLADENOSINE BIOSYNTHESIS PROTEIN TSAE"/>
    <property type="match status" value="1"/>
</dbReference>
<dbReference type="Pfam" id="PF02367">
    <property type="entry name" value="TsaE"/>
    <property type="match status" value="1"/>
</dbReference>
<evidence type="ECO:0000256" key="4">
    <source>
        <dbReference type="ARBA" id="ARBA00022490"/>
    </source>
</evidence>
<dbReference type="PANTHER" id="PTHR33540:SF2">
    <property type="entry name" value="TRNA THREONYLCARBAMOYLADENOSINE BIOSYNTHESIS PROTEIN TSAE"/>
    <property type="match status" value="1"/>
</dbReference>
<keyword evidence="12" id="KW-1185">Reference proteome</keyword>
<organism evidence="11 12">
    <name type="scientific">Marichromatium gracile</name>
    <name type="common">Chromatium gracile</name>
    <dbReference type="NCBI Taxonomy" id="1048"/>
    <lineage>
        <taxon>Bacteria</taxon>
        <taxon>Pseudomonadati</taxon>
        <taxon>Pseudomonadota</taxon>
        <taxon>Gammaproteobacteria</taxon>
        <taxon>Chromatiales</taxon>
        <taxon>Chromatiaceae</taxon>
        <taxon>Marichromatium</taxon>
    </lineage>
</organism>
<dbReference type="RefSeq" id="WP_062274459.1">
    <property type="nucleotide sequence ID" value="NZ_LSYU01000044.1"/>
</dbReference>
<evidence type="ECO:0000256" key="8">
    <source>
        <dbReference type="ARBA" id="ARBA00022840"/>
    </source>
</evidence>
<dbReference type="NCBIfam" id="TIGR00150">
    <property type="entry name" value="T6A_YjeE"/>
    <property type="match status" value="1"/>
</dbReference>
<protein>
    <recommendedName>
        <fullName evidence="3">tRNA threonylcarbamoyladenosine biosynthesis protein TsaE</fullName>
    </recommendedName>
    <alternativeName>
        <fullName evidence="10">t(6)A37 threonylcarbamoyladenosine biosynthesis protein TsaE</fullName>
    </alternativeName>
</protein>
<comment type="caution">
    <text evidence="11">The sequence shown here is derived from an EMBL/GenBank/DDBJ whole genome shotgun (WGS) entry which is preliminary data.</text>
</comment>
<proteinExistence type="inferred from homology"/>
<evidence type="ECO:0000313" key="12">
    <source>
        <dbReference type="Proteomes" id="UP000075766"/>
    </source>
</evidence>
<evidence type="ECO:0000313" key="11">
    <source>
        <dbReference type="EMBL" id="KXX64850.1"/>
    </source>
</evidence>
<keyword evidence="9" id="KW-0460">Magnesium</keyword>
<evidence type="ECO:0000256" key="9">
    <source>
        <dbReference type="ARBA" id="ARBA00022842"/>
    </source>
</evidence>
<dbReference type="SUPFAM" id="SSF52540">
    <property type="entry name" value="P-loop containing nucleoside triphosphate hydrolases"/>
    <property type="match status" value="1"/>
</dbReference>
<comment type="subcellular location">
    <subcellularLocation>
        <location evidence="1">Cytoplasm</location>
    </subcellularLocation>
</comment>
<reference evidence="11 12" key="1">
    <citation type="submission" date="2016-02" db="EMBL/GenBank/DDBJ databases">
        <title>Genome sequence of Marichromatium gracile YL-28, a purple sulfur bacterium.</title>
        <authorList>
            <person name="Zhao C."/>
            <person name="Hong X."/>
            <person name="Chen S."/>
            <person name="Yang S."/>
        </authorList>
    </citation>
    <scope>NUCLEOTIDE SEQUENCE [LARGE SCALE GENOMIC DNA]</scope>
    <source>
        <strain evidence="11 12">YL28</strain>
    </source>
</reference>
<evidence type="ECO:0000256" key="1">
    <source>
        <dbReference type="ARBA" id="ARBA00004496"/>
    </source>
</evidence>
<name>A0ABR5VHN0_MARGR</name>
<dbReference type="InterPro" id="IPR003442">
    <property type="entry name" value="T6A_TsaE"/>
</dbReference>
<gene>
    <name evidence="11" type="ORF">AY586_01860</name>
</gene>
<evidence type="ECO:0000256" key="2">
    <source>
        <dbReference type="ARBA" id="ARBA00007599"/>
    </source>
</evidence>
<evidence type="ECO:0000256" key="10">
    <source>
        <dbReference type="ARBA" id="ARBA00032441"/>
    </source>
</evidence>
<keyword evidence="8" id="KW-0067">ATP-binding</keyword>
<keyword evidence="6" id="KW-0479">Metal-binding</keyword>
<keyword evidence="4" id="KW-0963">Cytoplasm</keyword>
<evidence type="ECO:0000256" key="3">
    <source>
        <dbReference type="ARBA" id="ARBA00019010"/>
    </source>
</evidence>
<evidence type="ECO:0000256" key="6">
    <source>
        <dbReference type="ARBA" id="ARBA00022723"/>
    </source>
</evidence>
<keyword evidence="5" id="KW-0819">tRNA processing</keyword>
<dbReference type="InterPro" id="IPR027417">
    <property type="entry name" value="P-loop_NTPase"/>
</dbReference>
<evidence type="ECO:0000256" key="5">
    <source>
        <dbReference type="ARBA" id="ARBA00022694"/>
    </source>
</evidence>
<keyword evidence="7" id="KW-0547">Nucleotide-binding</keyword>
<dbReference type="Gene3D" id="3.40.50.300">
    <property type="entry name" value="P-loop containing nucleotide triphosphate hydrolases"/>
    <property type="match status" value="1"/>
</dbReference>
<dbReference type="Proteomes" id="UP000075766">
    <property type="component" value="Unassembled WGS sequence"/>
</dbReference>
<comment type="similarity">
    <text evidence="2">Belongs to the TsaE family.</text>
</comment>
<dbReference type="EMBL" id="LSYU01000044">
    <property type="protein sequence ID" value="KXX64850.1"/>
    <property type="molecule type" value="Genomic_DNA"/>
</dbReference>
<accession>A0ABR5VHN0</accession>
<evidence type="ECO:0000256" key="7">
    <source>
        <dbReference type="ARBA" id="ARBA00022741"/>
    </source>
</evidence>
<sequence>MHEIHIAGEAAQLALGARLAERMRPPFVLYLQGDLGCGKTTLTRGLLRALGHQGAVRSPTYTLIEPYALATTQLYHLDLYRLADPEELEYLGLRDLLETPAIWVIEWPECGGGALPPPDLQLQLGHRPDGRSLRPVATTEAGLALARALYER</sequence>